<dbReference type="AlphaFoldDB" id="A0A4R2RSU4"/>
<evidence type="ECO:0000256" key="4">
    <source>
        <dbReference type="ARBA" id="ARBA00022603"/>
    </source>
</evidence>
<dbReference type="InterPro" id="IPR001497">
    <property type="entry name" value="MethylDNA_cys_MeTrfase_AS"/>
</dbReference>
<comment type="miscellaneous">
    <text evidence="9">This enzyme catalyzes only one turnover and therefore is not strictly catalytic. According to one definition, an enzyme is a biocatalyst that acts repeatedly and over many reaction cycles.</text>
</comment>
<protein>
    <recommendedName>
        <fullName evidence="9">Methylated-DNA--protein-cysteine methyltransferase</fullName>
        <ecNumber evidence="9">2.1.1.63</ecNumber>
    </recommendedName>
    <alternativeName>
        <fullName evidence="9">6-O-methylguanine-DNA methyltransferase</fullName>
        <shortName evidence="9">MGMT</shortName>
    </alternativeName>
    <alternativeName>
        <fullName evidence="9">O-6-methylguanine-DNA-alkyltransferase</fullName>
    </alternativeName>
</protein>
<comment type="catalytic activity">
    <reaction evidence="8 9">
        <text>a 6-O-methyl-2'-deoxyguanosine in DNA + L-cysteinyl-[protein] = S-methyl-L-cysteinyl-[protein] + a 2'-deoxyguanosine in DNA</text>
        <dbReference type="Rhea" id="RHEA:24000"/>
        <dbReference type="Rhea" id="RHEA-COMP:10131"/>
        <dbReference type="Rhea" id="RHEA-COMP:10132"/>
        <dbReference type="Rhea" id="RHEA-COMP:11367"/>
        <dbReference type="Rhea" id="RHEA-COMP:11368"/>
        <dbReference type="ChEBI" id="CHEBI:29950"/>
        <dbReference type="ChEBI" id="CHEBI:82612"/>
        <dbReference type="ChEBI" id="CHEBI:85445"/>
        <dbReference type="ChEBI" id="CHEBI:85448"/>
        <dbReference type="EC" id="2.1.1.63"/>
    </reaction>
</comment>
<evidence type="ECO:0000256" key="2">
    <source>
        <dbReference type="ARBA" id="ARBA00008711"/>
    </source>
</evidence>
<dbReference type="NCBIfam" id="TIGR00589">
    <property type="entry name" value="ogt"/>
    <property type="match status" value="1"/>
</dbReference>
<dbReference type="EMBL" id="SLXV01000019">
    <property type="protein sequence ID" value="TCP67352.1"/>
    <property type="molecule type" value="Genomic_DNA"/>
</dbReference>
<dbReference type="GO" id="GO:0032259">
    <property type="term" value="P:methylation"/>
    <property type="evidence" value="ECO:0007669"/>
    <property type="project" value="UniProtKB-KW"/>
</dbReference>
<dbReference type="PANTHER" id="PTHR10815:SF5">
    <property type="entry name" value="METHYLATED-DNA--PROTEIN-CYSTEINE METHYLTRANSFERASE"/>
    <property type="match status" value="1"/>
</dbReference>
<comment type="caution">
    <text evidence="12">The sequence shown here is derived from an EMBL/GenBank/DDBJ whole genome shotgun (WGS) entry which is preliminary data.</text>
</comment>
<dbReference type="FunFam" id="1.10.10.10:FF:000214">
    <property type="entry name" value="Methylated-DNA--protein-cysteine methyltransferase"/>
    <property type="match status" value="1"/>
</dbReference>
<evidence type="ECO:0000256" key="6">
    <source>
        <dbReference type="ARBA" id="ARBA00022763"/>
    </source>
</evidence>
<keyword evidence="13" id="KW-1185">Reference proteome</keyword>
<evidence type="ECO:0000256" key="7">
    <source>
        <dbReference type="ARBA" id="ARBA00023204"/>
    </source>
</evidence>
<evidence type="ECO:0000313" key="12">
    <source>
        <dbReference type="EMBL" id="TCP67352.1"/>
    </source>
</evidence>
<comment type="similarity">
    <text evidence="2 9">Belongs to the MGMT family.</text>
</comment>
<dbReference type="GO" id="GO:0003908">
    <property type="term" value="F:methylated-DNA-[protein]-cysteine S-methyltransferase activity"/>
    <property type="evidence" value="ECO:0007669"/>
    <property type="project" value="UniProtKB-UniRule"/>
</dbReference>
<dbReference type="Pfam" id="PF01035">
    <property type="entry name" value="DNA_binding_1"/>
    <property type="match status" value="1"/>
</dbReference>
<dbReference type="RefSeq" id="WP_243649491.1">
    <property type="nucleotide sequence ID" value="NZ_SLXV01000019.1"/>
</dbReference>
<keyword evidence="7 9" id="KW-0234">DNA repair</keyword>
<keyword evidence="6 9" id="KW-0227">DNA damage</keyword>
<dbReference type="PANTHER" id="PTHR10815">
    <property type="entry name" value="METHYLATED-DNA--PROTEIN-CYSTEINE METHYLTRANSFERASE"/>
    <property type="match status" value="1"/>
</dbReference>
<comment type="subcellular location">
    <subcellularLocation>
        <location evidence="9">Cytoplasm</location>
    </subcellularLocation>
</comment>
<evidence type="ECO:0000259" key="10">
    <source>
        <dbReference type="Pfam" id="PF01035"/>
    </source>
</evidence>
<evidence type="ECO:0000256" key="5">
    <source>
        <dbReference type="ARBA" id="ARBA00022679"/>
    </source>
</evidence>
<dbReference type="HAMAP" id="MF_00772">
    <property type="entry name" value="OGT"/>
    <property type="match status" value="1"/>
</dbReference>
<proteinExistence type="inferred from homology"/>
<dbReference type="InterPro" id="IPR023546">
    <property type="entry name" value="MGMT"/>
</dbReference>
<sequence length="177" mass="19664">MNQCQPIIAWSTLKSQVGVMTVAVSQQGLCYLDFPKKEDPIFGLRIWASKQARSTHFEENEQACTPALTQLLEYFDRKRKEFDLPLDLTGTPFQQLVYRQLCQIPYGTVASYKEVAEAIGAPKAVRAVGGANNKNPISIIVPCHRVIGANGSLVGYGGGLEIKKNLLQLEGFREYKD</sequence>
<evidence type="ECO:0000313" key="13">
    <source>
        <dbReference type="Proteomes" id="UP000294746"/>
    </source>
</evidence>
<dbReference type="InterPro" id="IPR014048">
    <property type="entry name" value="MethylDNA_cys_MeTrfase_DNA-bd"/>
</dbReference>
<feature type="domain" description="Methylguanine DNA methyltransferase ribonuclease-like" evidence="11">
    <location>
        <begin position="9"/>
        <end position="88"/>
    </location>
</feature>
<dbReference type="SUPFAM" id="SSF53155">
    <property type="entry name" value="Methylated DNA-protein cysteine methyltransferase domain"/>
    <property type="match status" value="1"/>
</dbReference>
<dbReference type="GO" id="GO:0006307">
    <property type="term" value="P:DNA alkylation repair"/>
    <property type="evidence" value="ECO:0007669"/>
    <property type="project" value="UniProtKB-UniRule"/>
</dbReference>
<comment type="function">
    <text evidence="9">Involved in the cellular defense against the biological effects of O6-methylguanine (O6-MeG) and O4-methylthymine (O4-MeT) in DNA. Repairs the methylated nucleobase in DNA by stoichiometrically transferring the methyl group to a cysteine residue in the enzyme. This is a suicide reaction: the enzyme is irreversibly inactivated.</text>
</comment>
<dbReference type="PROSITE" id="PS00374">
    <property type="entry name" value="MGMT"/>
    <property type="match status" value="1"/>
</dbReference>
<organism evidence="12 13">
    <name type="scientific">Baia soyae</name>
    <dbReference type="NCBI Taxonomy" id="1544746"/>
    <lineage>
        <taxon>Bacteria</taxon>
        <taxon>Bacillati</taxon>
        <taxon>Bacillota</taxon>
        <taxon>Bacilli</taxon>
        <taxon>Bacillales</taxon>
        <taxon>Thermoactinomycetaceae</taxon>
        <taxon>Baia</taxon>
    </lineage>
</organism>
<dbReference type="CDD" id="cd06445">
    <property type="entry name" value="ATase"/>
    <property type="match status" value="1"/>
</dbReference>
<dbReference type="InterPro" id="IPR036631">
    <property type="entry name" value="MGMT_N_sf"/>
</dbReference>
<dbReference type="Pfam" id="PF02870">
    <property type="entry name" value="Methyltransf_1N"/>
    <property type="match status" value="1"/>
</dbReference>
<evidence type="ECO:0000256" key="8">
    <source>
        <dbReference type="ARBA" id="ARBA00049348"/>
    </source>
</evidence>
<dbReference type="InterPro" id="IPR036388">
    <property type="entry name" value="WH-like_DNA-bd_sf"/>
</dbReference>
<evidence type="ECO:0000256" key="1">
    <source>
        <dbReference type="ARBA" id="ARBA00001286"/>
    </source>
</evidence>
<keyword evidence="3 9" id="KW-0963">Cytoplasm</keyword>
<gene>
    <name evidence="12" type="ORF">EDD57_11940</name>
</gene>
<dbReference type="InterPro" id="IPR008332">
    <property type="entry name" value="MethylG_MeTrfase_N"/>
</dbReference>
<dbReference type="Proteomes" id="UP000294746">
    <property type="component" value="Unassembled WGS sequence"/>
</dbReference>
<evidence type="ECO:0000256" key="9">
    <source>
        <dbReference type="HAMAP-Rule" id="MF_00772"/>
    </source>
</evidence>
<evidence type="ECO:0000259" key="11">
    <source>
        <dbReference type="Pfam" id="PF02870"/>
    </source>
</evidence>
<dbReference type="SUPFAM" id="SSF46767">
    <property type="entry name" value="Methylated DNA-protein cysteine methyltransferase, C-terminal domain"/>
    <property type="match status" value="1"/>
</dbReference>
<feature type="active site" description="Nucleophile; methyl group acceptor" evidence="9">
    <location>
        <position position="143"/>
    </location>
</feature>
<dbReference type="Gene3D" id="1.10.10.10">
    <property type="entry name" value="Winged helix-like DNA-binding domain superfamily/Winged helix DNA-binding domain"/>
    <property type="match status" value="1"/>
</dbReference>
<dbReference type="Gene3D" id="3.30.160.70">
    <property type="entry name" value="Methylated DNA-protein cysteine methyltransferase domain"/>
    <property type="match status" value="1"/>
</dbReference>
<accession>A0A4R2RSU4</accession>
<name>A0A4R2RSU4_9BACL</name>
<dbReference type="GO" id="GO:0005737">
    <property type="term" value="C:cytoplasm"/>
    <property type="evidence" value="ECO:0007669"/>
    <property type="project" value="UniProtKB-SubCell"/>
</dbReference>
<keyword evidence="5 9" id="KW-0808">Transferase</keyword>
<evidence type="ECO:0000256" key="3">
    <source>
        <dbReference type="ARBA" id="ARBA00022490"/>
    </source>
</evidence>
<dbReference type="InterPro" id="IPR036217">
    <property type="entry name" value="MethylDNA_cys_MeTrfase_DNAb"/>
</dbReference>
<keyword evidence="4 9" id="KW-0489">Methyltransferase</keyword>
<reference evidence="12 13" key="1">
    <citation type="submission" date="2019-03" db="EMBL/GenBank/DDBJ databases">
        <title>Genomic Encyclopedia of Type Strains, Phase IV (KMG-IV): sequencing the most valuable type-strain genomes for metagenomic binning, comparative biology and taxonomic classification.</title>
        <authorList>
            <person name="Goeker M."/>
        </authorList>
    </citation>
    <scope>NUCLEOTIDE SEQUENCE [LARGE SCALE GENOMIC DNA]</scope>
    <source>
        <strain evidence="12 13">DSM 46831</strain>
    </source>
</reference>
<dbReference type="EC" id="2.1.1.63" evidence="9"/>
<comment type="catalytic activity">
    <reaction evidence="1 9">
        <text>a 4-O-methyl-thymidine in DNA + L-cysteinyl-[protein] = a thymidine in DNA + S-methyl-L-cysteinyl-[protein]</text>
        <dbReference type="Rhea" id="RHEA:53428"/>
        <dbReference type="Rhea" id="RHEA-COMP:10131"/>
        <dbReference type="Rhea" id="RHEA-COMP:10132"/>
        <dbReference type="Rhea" id="RHEA-COMP:13555"/>
        <dbReference type="Rhea" id="RHEA-COMP:13556"/>
        <dbReference type="ChEBI" id="CHEBI:29950"/>
        <dbReference type="ChEBI" id="CHEBI:82612"/>
        <dbReference type="ChEBI" id="CHEBI:137386"/>
        <dbReference type="ChEBI" id="CHEBI:137387"/>
        <dbReference type="EC" id="2.1.1.63"/>
    </reaction>
</comment>
<feature type="domain" description="Methylated-DNA-[protein]-cysteine S-methyltransferase DNA binding" evidence="10">
    <location>
        <begin position="92"/>
        <end position="171"/>
    </location>
</feature>